<dbReference type="Pfam" id="PF07899">
    <property type="entry name" value="Frigida"/>
    <property type="match status" value="1"/>
</dbReference>
<dbReference type="GO" id="GO:0009908">
    <property type="term" value="P:flower development"/>
    <property type="evidence" value="ECO:0007669"/>
    <property type="project" value="UniProtKB-KW"/>
</dbReference>
<reference evidence="7" key="1">
    <citation type="submission" date="2023-12" db="EMBL/GenBank/DDBJ databases">
        <title>Genome assembly of Anisodus tanguticus.</title>
        <authorList>
            <person name="Wang Y.-J."/>
        </authorList>
    </citation>
    <scope>NUCLEOTIDE SEQUENCE</scope>
    <source>
        <strain evidence="7">KB-2021</strain>
        <tissue evidence="7">Leaf</tissue>
    </source>
</reference>
<evidence type="ECO:0000313" key="8">
    <source>
        <dbReference type="Proteomes" id="UP001291623"/>
    </source>
</evidence>
<accession>A0AAE1V9Y1</accession>
<sequence length="635" mass="70017">MMAEPSDMAATATPVEGQSQHPHETVNTWQQNLQPTQNLPSQSQDSIANFIKLSNAFSAFQHCFAELQQHIDSIRTLIDSMRPPHTTNTTPLSDPEPEPSSESDPSEEEEEEVKCPSSELKSTRSELEKLCEMMDGRGLRKYMIAHLIDINGLVEEVPKALKLSPNPARLVLECLGKFYLQGSKAYVKGSPIINGRKASILVLECYLLMGIDGVEIEKEVKVEAEQAALAWRKRLNAEGGLRQAYDMDARGLLLLIGCFGIPKGFRNEDIRDLLWASPFKKNMSGGLTRSNVFMAKITEIIEGMVNEKMEINAVDIAYTFGIEDKFNPQRLVNSFLRESEKTLKKTMGRSQGSLAAVNEAKKKHLSALRSVIKCLRRHSIDLSELLPGWQINEKIMSLEKDITTGETKMAQKRKIDETESSGRFSNKEAKHSQFPNPLLQEGRVVNHVDSNNTLLEGGTAGHMYGYSLSPSVLHAPVGGSMHENVGPLGHGRTLVDSTPGQIGSRTGQLYGLHGDVAVYDRLPSHSYAYGPSSYLEGSTGLPNTKPSDAYRPPSYLEGSTGLPNSIPGDTYRPPPYFEGSRGLPNTIPTDVDGRSVAFDDTVRASELYRSSGLRAVDAVPSAASAHHSSYLYWRR</sequence>
<feature type="region of interest" description="Disordered" evidence="6">
    <location>
        <begin position="407"/>
        <end position="434"/>
    </location>
</feature>
<evidence type="ECO:0000256" key="4">
    <source>
        <dbReference type="ARBA" id="ARBA00023089"/>
    </source>
</evidence>
<name>A0AAE1V9Y1_9SOLA</name>
<dbReference type="Proteomes" id="UP001291623">
    <property type="component" value="Unassembled WGS sequence"/>
</dbReference>
<dbReference type="AlphaFoldDB" id="A0AAE1V9Y1"/>
<feature type="region of interest" description="Disordered" evidence="6">
    <location>
        <begin position="80"/>
        <end position="121"/>
    </location>
</feature>
<dbReference type="InterPro" id="IPR012474">
    <property type="entry name" value="Frigida"/>
</dbReference>
<feature type="region of interest" description="Disordered" evidence="6">
    <location>
        <begin position="1"/>
        <end position="25"/>
    </location>
</feature>
<dbReference type="GO" id="GO:0030154">
    <property type="term" value="P:cell differentiation"/>
    <property type="evidence" value="ECO:0007669"/>
    <property type="project" value="UniProtKB-KW"/>
</dbReference>
<keyword evidence="2 5" id="KW-0217">Developmental protein</keyword>
<keyword evidence="3 5" id="KW-0221">Differentiation</keyword>
<dbReference type="PANTHER" id="PTHR31791:SF79">
    <property type="entry name" value="FRIGIDA-LIKE PROTEIN"/>
    <property type="match status" value="1"/>
</dbReference>
<keyword evidence="8" id="KW-1185">Reference proteome</keyword>
<feature type="compositionally biased region" description="Polar residues" evidence="6">
    <location>
        <begin position="16"/>
        <end position="25"/>
    </location>
</feature>
<protein>
    <recommendedName>
        <fullName evidence="5">FRIGIDA-like protein</fullName>
    </recommendedName>
</protein>
<evidence type="ECO:0000256" key="6">
    <source>
        <dbReference type="SAM" id="MobiDB-lite"/>
    </source>
</evidence>
<comment type="similarity">
    <text evidence="1 5">Belongs to the Frigida family.</text>
</comment>
<dbReference type="EMBL" id="JAVYJV010000009">
    <property type="protein sequence ID" value="KAK4362108.1"/>
    <property type="molecule type" value="Genomic_DNA"/>
</dbReference>
<evidence type="ECO:0000256" key="1">
    <source>
        <dbReference type="ARBA" id="ARBA00008956"/>
    </source>
</evidence>
<keyword evidence="4 5" id="KW-0287">Flowering</keyword>
<evidence type="ECO:0000256" key="5">
    <source>
        <dbReference type="RuleBase" id="RU364012"/>
    </source>
</evidence>
<feature type="compositionally biased region" description="Acidic residues" evidence="6">
    <location>
        <begin position="95"/>
        <end position="112"/>
    </location>
</feature>
<organism evidence="7 8">
    <name type="scientific">Anisodus tanguticus</name>
    <dbReference type="NCBI Taxonomy" id="243964"/>
    <lineage>
        <taxon>Eukaryota</taxon>
        <taxon>Viridiplantae</taxon>
        <taxon>Streptophyta</taxon>
        <taxon>Embryophyta</taxon>
        <taxon>Tracheophyta</taxon>
        <taxon>Spermatophyta</taxon>
        <taxon>Magnoliopsida</taxon>
        <taxon>eudicotyledons</taxon>
        <taxon>Gunneridae</taxon>
        <taxon>Pentapetalae</taxon>
        <taxon>asterids</taxon>
        <taxon>lamiids</taxon>
        <taxon>Solanales</taxon>
        <taxon>Solanaceae</taxon>
        <taxon>Solanoideae</taxon>
        <taxon>Hyoscyameae</taxon>
        <taxon>Anisodus</taxon>
    </lineage>
</organism>
<dbReference type="PANTHER" id="PTHR31791">
    <property type="entry name" value="FRIGIDA-LIKE PROTEIN 3-RELATED"/>
    <property type="match status" value="1"/>
</dbReference>
<gene>
    <name evidence="7" type="ORF">RND71_017349</name>
</gene>
<evidence type="ECO:0000313" key="7">
    <source>
        <dbReference type="EMBL" id="KAK4362108.1"/>
    </source>
</evidence>
<comment type="caution">
    <text evidence="7">The sequence shown here is derived from an EMBL/GenBank/DDBJ whole genome shotgun (WGS) entry which is preliminary data.</text>
</comment>
<proteinExistence type="inferred from homology"/>
<evidence type="ECO:0000256" key="2">
    <source>
        <dbReference type="ARBA" id="ARBA00022473"/>
    </source>
</evidence>
<evidence type="ECO:0000256" key="3">
    <source>
        <dbReference type="ARBA" id="ARBA00022782"/>
    </source>
</evidence>